<comment type="caution">
    <text evidence="2">The sequence shown here is derived from an EMBL/GenBank/DDBJ whole genome shotgun (WGS) entry which is preliminary data.</text>
</comment>
<feature type="region of interest" description="Disordered" evidence="1">
    <location>
        <begin position="63"/>
        <end position="89"/>
    </location>
</feature>
<evidence type="ECO:0000256" key="1">
    <source>
        <dbReference type="SAM" id="MobiDB-lite"/>
    </source>
</evidence>
<organism evidence="2 3">
    <name type="scientific">Mycena pura</name>
    <dbReference type="NCBI Taxonomy" id="153505"/>
    <lineage>
        <taxon>Eukaryota</taxon>
        <taxon>Fungi</taxon>
        <taxon>Dikarya</taxon>
        <taxon>Basidiomycota</taxon>
        <taxon>Agaricomycotina</taxon>
        <taxon>Agaricomycetes</taxon>
        <taxon>Agaricomycetidae</taxon>
        <taxon>Agaricales</taxon>
        <taxon>Marasmiineae</taxon>
        <taxon>Mycenaceae</taxon>
        <taxon>Mycena</taxon>
    </lineage>
</organism>
<dbReference type="Proteomes" id="UP001219525">
    <property type="component" value="Unassembled WGS sequence"/>
</dbReference>
<evidence type="ECO:0000313" key="2">
    <source>
        <dbReference type="EMBL" id="KAJ7195352.1"/>
    </source>
</evidence>
<dbReference type="AlphaFoldDB" id="A0AAD6V206"/>
<protein>
    <submittedName>
        <fullName evidence="2">Uncharacterized protein</fullName>
    </submittedName>
</protein>
<dbReference type="EMBL" id="JARJCW010000091">
    <property type="protein sequence ID" value="KAJ7195352.1"/>
    <property type="molecule type" value="Genomic_DNA"/>
</dbReference>
<proteinExistence type="predicted"/>
<feature type="compositionally biased region" description="Polar residues" evidence="1">
    <location>
        <begin position="68"/>
        <end position="86"/>
    </location>
</feature>
<accession>A0AAD6V206</accession>
<reference evidence="2" key="1">
    <citation type="submission" date="2023-03" db="EMBL/GenBank/DDBJ databases">
        <title>Massive genome expansion in bonnet fungi (Mycena s.s.) driven by repeated elements and novel gene families across ecological guilds.</title>
        <authorList>
            <consortium name="Lawrence Berkeley National Laboratory"/>
            <person name="Harder C.B."/>
            <person name="Miyauchi S."/>
            <person name="Viragh M."/>
            <person name="Kuo A."/>
            <person name="Thoen E."/>
            <person name="Andreopoulos B."/>
            <person name="Lu D."/>
            <person name="Skrede I."/>
            <person name="Drula E."/>
            <person name="Henrissat B."/>
            <person name="Morin E."/>
            <person name="Kohler A."/>
            <person name="Barry K."/>
            <person name="LaButti K."/>
            <person name="Morin E."/>
            <person name="Salamov A."/>
            <person name="Lipzen A."/>
            <person name="Mereny Z."/>
            <person name="Hegedus B."/>
            <person name="Baldrian P."/>
            <person name="Stursova M."/>
            <person name="Weitz H."/>
            <person name="Taylor A."/>
            <person name="Grigoriev I.V."/>
            <person name="Nagy L.G."/>
            <person name="Martin F."/>
            <person name="Kauserud H."/>
        </authorList>
    </citation>
    <scope>NUCLEOTIDE SEQUENCE</scope>
    <source>
        <strain evidence="2">9144</strain>
    </source>
</reference>
<keyword evidence="3" id="KW-1185">Reference proteome</keyword>
<name>A0AAD6V206_9AGAR</name>
<sequence>MKAICTVVMGNGRRIKGLRGGQHVRGQCARQRGRQRGRRRARAVHEVKRRGEGAVNGQAGKVLRGPRETTQTRTARNNTGNTSGDSTGMGIEHGLTEFLGKGQHDPKGKHILKEDLRAFAEFSMQALDEERTADAWTGTERGNALHSEVHRRPCVFHVDINTTGIVNSTSLQDVPYTVVFHSIDKAFRVCLPGLLVYALQPSLQLAQEKFWTKV</sequence>
<evidence type="ECO:0000313" key="3">
    <source>
        <dbReference type="Proteomes" id="UP001219525"/>
    </source>
</evidence>
<gene>
    <name evidence="2" type="ORF">GGX14DRAFT_404059</name>
</gene>